<organism evidence="1 2">
    <name type="scientific">Polyplax serrata</name>
    <name type="common">Common mouse louse</name>
    <dbReference type="NCBI Taxonomy" id="468196"/>
    <lineage>
        <taxon>Eukaryota</taxon>
        <taxon>Metazoa</taxon>
        <taxon>Ecdysozoa</taxon>
        <taxon>Arthropoda</taxon>
        <taxon>Hexapoda</taxon>
        <taxon>Insecta</taxon>
        <taxon>Pterygota</taxon>
        <taxon>Neoptera</taxon>
        <taxon>Paraneoptera</taxon>
        <taxon>Psocodea</taxon>
        <taxon>Troctomorpha</taxon>
        <taxon>Phthiraptera</taxon>
        <taxon>Anoplura</taxon>
        <taxon>Polyplacidae</taxon>
        <taxon>Polyplax</taxon>
    </lineage>
</organism>
<reference evidence="1 2" key="1">
    <citation type="submission" date="2023-09" db="EMBL/GenBank/DDBJ databases">
        <title>Genomes of two closely related lineages of the louse Polyplax serrata with different host specificities.</title>
        <authorList>
            <person name="Martinu J."/>
            <person name="Tarabai H."/>
            <person name="Stefka J."/>
            <person name="Hypsa V."/>
        </authorList>
    </citation>
    <scope>NUCLEOTIDE SEQUENCE [LARGE SCALE GENOMIC DNA]</scope>
    <source>
        <strain evidence="1">98ZLc_SE</strain>
    </source>
</reference>
<dbReference type="Proteomes" id="UP001359485">
    <property type="component" value="Unassembled WGS sequence"/>
</dbReference>
<sequence>MTMQDIVSSLDRDKTINITEDDDFILASQTCRKQKIGSNLKLQSIKKDYNLVEKYEKNCNITANKVTNFNKYKRQLSNDPITNTQEDIFLSHSNDKTKTRSSFNSALRVDSQSDTQIVEFGVNSFEYELQGINSYSNLENKLKNFNTSSTLILPEDTLLCDWGIKYNRNSIKNNDSHSQLSDEGISFTHILNGCTNENLTSGIIPPTQPKKPLKINESGCLLQRTKSERMNGKVIKSKTDHKNSSVDPHFKTKIINFDLSVSCLVTTSSNKIMNKFILSVDEIPKSMDDWKNKLKNVGDFSPADNEKLKESLDTHIASSYSTSGEIDDQFVKNFVNTSSEEINWTNQYLLPMKLDELIKKSLALGSSTEVRRSQIDGYTGPFEKTGNSTLFELPDEDCDIFFSSKTSRGTNETTDFGLFNAVEKKLTEASLERSLPLEQQETAYLGDTTRELFNMEFDSAEDIVERLNFNNVNQKRLEFLNQGMKTSMKRQHSRNSSLFGLTNDTKRLRLGENKCGFV</sequence>
<accession>A0ABR1BIB7</accession>
<keyword evidence="2" id="KW-1185">Reference proteome</keyword>
<proteinExistence type="predicted"/>
<dbReference type="EMBL" id="JAWJWF010000001">
    <property type="protein sequence ID" value="KAK6641675.1"/>
    <property type="molecule type" value="Genomic_DNA"/>
</dbReference>
<gene>
    <name evidence="1" type="ORF">RUM44_013390</name>
</gene>
<name>A0ABR1BIB7_POLSC</name>
<evidence type="ECO:0000313" key="2">
    <source>
        <dbReference type="Proteomes" id="UP001359485"/>
    </source>
</evidence>
<protein>
    <submittedName>
        <fullName evidence="1">Uncharacterized protein</fullName>
    </submittedName>
</protein>
<comment type="caution">
    <text evidence="1">The sequence shown here is derived from an EMBL/GenBank/DDBJ whole genome shotgun (WGS) entry which is preliminary data.</text>
</comment>
<evidence type="ECO:0000313" key="1">
    <source>
        <dbReference type="EMBL" id="KAK6641675.1"/>
    </source>
</evidence>